<dbReference type="PANTHER" id="PTHR32114:SF2">
    <property type="entry name" value="ABC TRANSPORTER ABCH.3"/>
    <property type="match status" value="1"/>
</dbReference>
<reference evidence="6 7" key="1">
    <citation type="submission" date="2018-05" db="EMBL/GenBank/DDBJ databases">
        <title>Genomic Encyclopedia of Type Strains, Phase IV (KMG-IV): sequencing the most valuable type-strain genomes for metagenomic binning, comparative biology and taxonomic classification.</title>
        <authorList>
            <person name="Goeker M."/>
        </authorList>
    </citation>
    <scope>NUCLEOTIDE SEQUENCE [LARGE SCALE GENOMIC DNA]</scope>
    <source>
        <strain evidence="6 7">DSM 44717</strain>
    </source>
</reference>
<evidence type="ECO:0000256" key="1">
    <source>
        <dbReference type="ARBA" id="ARBA00006930"/>
    </source>
</evidence>
<feature type="compositionally biased region" description="Basic and acidic residues" evidence="4">
    <location>
        <begin position="633"/>
        <end position="661"/>
    </location>
</feature>
<dbReference type="GO" id="GO:0016887">
    <property type="term" value="F:ATP hydrolysis activity"/>
    <property type="evidence" value="ECO:0007669"/>
    <property type="project" value="InterPro"/>
</dbReference>
<feature type="region of interest" description="Disordered" evidence="4">
    <location>
        <begin position="890"/>
        <end position="1040"/>
    </location>
</feature>
<dbReference type="GO" id="GO:0006302">
    <property type="term" value="P:double-strand break repair"/>
    <property type="evidence" value="ECO:0007669"/>
    <property type="project" value="InterPro"/>
</dbReference>
<dbReference type="Proteomes" id="UP000246410">
    <property type="component" value="Unassembled WGS sequence"/>
</dbReference>
<dbReference type="Gene3D" id="3.40.50.300">
    <property type="entry name" value="P-loop containing nucleotide triphosphate hydrolases"/>
    <property type="match status" value="2"/>
</dbReference>
<keyword evidence="6" id="KW-0269">Exonuclease</keyword>
<gene>
    <name evidence="6" type="ORF">DFR69_102622</name>
</gene>
<organism evidence="6 7">
    <name type="scientific">Nocardia neocaledoniensis</name>
    <dbReference type="NCBI Taxonomy" id="236511"/>
    <lineage>
        <taxon>Bacteria</taxon>
        <taxon>Bacillati</taxon>
        <taxon>Actinomycetota</taxon>
        <taxon>Actinomycetes</taxon>
        <taxon>Mycobacteriales</taxon>
        <taxon>Nocardiaceae</taxon>
        <taxon>Nocardia</taxon>
    </lineage>
</organism>
<feature type="region of interest" description="Disordered" evidence="4">
    <location>
        <begin position="825"/>
        <end position="845"/>
    </location>
</feature>
<feature type="region of interest" description="Disordered" evidence="4">
    <location>
        <begin position="375"/>
        <end position="439"/>
    </location>
</feature>
<proteinExistence type="inferred from homology"/>
<evidence type="ECO:0000313" key="7">
    <source>
        <dbReference type="Proteomes" id="UP000246410"/>
    </source>
</evidence>
<dbReference type="Pfam" id="PF13476">
    <property type="entry name" value="AAA_23"/>
    <property type="match status" value="1"/>
</dbReference>
<dbReference type="SUPFAM" id="SSF52540">
    <property type="entry name" value="P-loop containing nucleoside triphosphate hydrolases"/>
    <property type="match status" value="1"/>
</dbReference>
<dbReference type="GO" id="GO:0004527">
    <property type="term" value="F:exonuclease activity"/>
    <property type="evidence" value="ECO:0007669"/>
    <property type="project" value="UniProtKB-KW"/>
</dbReference>
<feature type="compositionally biased region" description="Low complexity" evidence="4">
    <location>
        <begin position="915"/>
        <end position="941"/>
    </location>
</feature>
<feature type="domain" description="Rad50/SbcC-type AAA" evidence="5">
    <location>
        <begin position="5"/>
        <end position="182"/>
    </location>
</feature>
<accession>A0A317NW89</accession>
<protein>
    <recommendedName>
        <fullName evidence="3">Nuclease SbcCD subunit C</fullName>
    </recommendedName>
</protein>
<comment type="caution">
    <text evidence="6">The sequence shown here is derived from an EMBL/GenBank/DDBJ whole genome shotgun (WGS) entry which is preliminary data.</text>
</comment>
<dbReference type="InterPro" id="IPR027417">
    <property type="entry name" value="P-loop_NTPase"/>
</dbReference>
<dbReference type="Pfam" id="PF13558">
    <property type="entry name" value="SbcC_Walker_B"/>
    <property type="match status" value="1"/>
</dbReference>
<evidence type="ECO:0000259" key="5">
    <source>
        <dbReference type="Pfam" id="PF13476"/>
    </source>
</evidence>
<name>A0A317NW89_9NOCA</name>
<evidence type="ECO:0000313" key="6">
    <source>
        <dbReference type="EMBL" id="PWV79559.1"/>
    </source>
</evidence>
<feature type="compositionally biased region" description="Low complexity" evidence="4">
    <location>
        <begin position="948"/>
        <end position="958"/>
    </location>
</feature>
<feature type="compositionally biased region" description="Low complexity" evidence="4">
    <location>
        <begin position="975"/>
        <end position="987"/>
    </location>
</feature>
<dbReference type="EMBL" id="QGTL01000002">
    <property type="protein sequence ID" value="PWV79559.1"/>
    <property type="molecule type" value="Genomic_DNA"/>
</dbReference>
<comment type="similarity">
    <text evidence="1">Belongs to the SMC family. SbcC subfamily.</text>
</comment>
<dbReference type="InterPro" id="IPR038729">
    <property type="entry name" value="Rad50/SbcC_AAA"/>
</dbReference>
<sequence length="1360" mass="141394">MRLHRLEMVAFGPFAEATVVDFDALGTDGLFLLHGHTGAGKTTVLDAIAFALYGRVPGARGETKRLHSDHADPQTPPLVTLEATLGGRHLRLTRSPAFERPSLRDSGKTREVQAKATLEWLDGSGESLSRITDVGDEVLRLLGMSAEQFFQVVLLPQGDFARFLCAENEEREKLLEKLFDTQRFGTAEQWLADRRRAAAADLDTRKQGIDRLITKVGMAAGYGGAESIGVADAVTWSQELLAKARTELAEANTNVELRHKESAEARTEAEEQRRVTELHARMTAARAELAAHTAGAARRAELANELEQARRAEPVAQAIDEARSAVRHLRRAETATRAVAGDLAVRLSADEAADIAGVGLLRIVYEDELFELDAAEAGRSPSPERTAGVGGTELAGGSPSLSDPRSVDGSRLADGPLVARPRSVGETTPSKDIRSPGASAASAVRSQGVVAASAGGSLVAQGTPVANRAVRDVEGDLDAAMSQWNAQLGVLGDVQAEVDLVVQLGADLAAHESEATRLGEQASTLARRRAELPAAIAAAEEQLREATDAAAALPGLRTELGKWQESAAAAVELARQRPALDRARAEFDAARATHLDARERVLDLRKRRLAGMAAELAGALAEGAPCAVCGSADHPEPARPTDDAVSKDAEDAATADERAAEAARDRIAERIGTLEREIEALTARGGDADPVVLAEAVRTATHRFDDAADTADRVPALTTGLDTLRAEETALHERSRDLDARLGTVTANIATTRARLDELTLRLRTAAGADHTVEARTARLESLIAAATALRTARTDESAARESVRQIATRVENLARAAGFVPEGYEPAGSPAATSPANGAHDPAVTTAPTVDAAAVDARAGEAAPASGAHDPVAAAAPTVDATAAEVGAGEAARANGAQDPAATPGPAADKAPRASGAQDPAATAAPTAHAGAEAGAGEAAPADDEATAASTADAAPAGRRSGDVAAGQGGTAGGSAAITSTGAPTGENSGAPRASAADTESGTRTDQGSAAAEDGAAGDGDTPKARSGRGGRAVRVEPEMPTLFDLFDEESFDDEPEPEVEPATPRDDIALLTAYAKVVTALARTAQQQAALEAELTAADRARAHAEAVLAEPGIRAVAEQTPGDLDAMEQRFAQAQRALTEAVSAQSAATERVAQLEQLGTQLWAEVERIAPKQRDFDELATLAEVVAGRGENNRRMSLRSYVLAARLEEVAVAGSLRLRRMSGGRYEFVHSDKAGPRGRRGGLGLDVRDDYTGAVRSAKTLSGGETFMASLALALGLADVVAAESGGLVLDTLFIDEGFGSLDADTLDAVMGVLDELRAGGRVVGVVSHVDEMRQRIPSRLHVVRGRSGSHLKATVA</sequence>
<keyword evidence="6" id="KW-0540">Nuclease</keyword>
<feature type="region of interest" description="Disordered" evidence="4">
    <location>
        <begin position="631"/>
        <end position="661"/>
    </location>
</feature>
<evidence type="ECO:0000256" key="3">
    <source>
        <dbReference type="ARBA" id="ARBA00013368"/>
    </source>
</evidence>
<comment type="subunit">
    <text evidence="2">Heterodimer of SbcC and SbcD.</text>
</comment>
<keyword evidence="6" id="KW-0378">Hydrolase</keyword>
<keyword evidence="7" id="KW-1185">Reference proteome</keyword>
<evidence type="ECO:0000256" key="2">
    <source>
        <dbReference type="ARBA" id="ARBA00011322"/>
    </source>
</evidence>
<evidence type="ECO:0000256" key="4">
    <source>
        <dbReference type="SAM" id="MobiDB-lite"/>
    </source>
</evidence>
<dbReference type="RefSeq" id="WP_110036656.1">
    <property type="nucleotide sequence ID" value="NZ_QGTL01000002.1"/>
</dbReference>
<dbReference type="PANTHER" id="PTHR32114">
    <property type="entry name" value="ABC TRANSPORTER ABCH.3"/>
    <property type="match status" value="1"/>
</dbReference>
<feature type="compositionally biased region" description="Low complexity" evidence="4">
    <location>
        <begin position="1007"/>
        <end position="1016"/>
    </location>
</feature>